<dbReference type="Proteomes" id="UP001279734">
    <property type="component" value="Unassembled WGS sequence"/>
</dbReference>
<dbReference type="EMBL" id="BSYO01000005">
    <property type="protein sequence ID" value="GMH04711.1"/>
    <property type="molecule type" value="Genomic_DNA"/>
</dbReference>
<comment type="caution">
    <text evidence="1">The sequence shown here is derived from an EMBL/GenBank/DDBJ whole genome shotgun (WGS) entry which is preliminary data.</text>
</comment>
<proteinExistence type="predicted"/>
<dbReference type="AlphaFoldDB" id="A0AAD3XHQ0"/>
<sequence length="346" mass="37654">MVISSREPGPGLTGPIFIIKRQRPKNVEKEAAATRAASTIKAVRISWSDFLALLVFCPSQIESPLLSASDPLCHPPRDFFSSPHALSLQSSGYSGSFLSLSQVVCPLLVSSAITSKECLREPTVLAALLLVSGTFDILWADGLRSFAHVATWLPRTIQLLCVGYYLAGVVGVCPVVSNSDLSYHLLNLLPEDMSVSSSGNPHPCNSNDSSHLSWSAIVQKEGKSWHHKQKPVEYRHLLVNYDSSSDIYAATVERRSWTTLRPFFCTPYQALHHKASPSETKRVRMPSGKIVLTGQSSIALSSILKAQDTATLLTRPVAVSNMNPSPLTSNAFEVLQLCDVSVPNVD</sequence>
<organism evidence="1 2">
    <name type="scientific">Nepenthes gracilis</name>
    <name type="common">Slender pitcher plant</name>
    <dbReference type="NCBI Taxonomy" id="150966"/>
    <lineage>
        <taxon>Eukaryota</taxon>
        <taxon>Viridiplantae</taxon>
        <taxon>Streptophyta</taxon>
        <taxon>Embryophyta</taxon>
        <taxon>Tracheophyta</taxon>
        <taxon>Spermatophyta</taxon>
        <taxon>Magnoliopsida</taxon>
        <taxon>eudicotyledons</taxon>
        <taxon>Gunneridae</taxon>
        <taxon>Pentapetalae</taxon>
        <taxon>Caryophyllales</taxon>
        <taxon>Nepenthaceae</taxon>
        <taxon>Nepenthes</taxon>
    </lineage>
</organism>
<evidence type="ECO:0000313" key="1">
    <source>
        <dbReference type="EMBL" id="GMH04711.1"/>
    </source>
</evidence>
<evidence type="ECO:0000313" key="2">
    <source>
        <dbReference type="Proteomes" id="UP001279734"/>
    </source>
</evidence>
<protein>
    <submittedName>
        <fullName evidence="1">Uncharacterized protein</fullName>
    </submittedName>
</protein>
<accession>A0AAD3XHQ0</accession>
<reference evidence="1" key="1">
    <citation type="submission" date="2023-05" db="EMBL/GenBank/DDBJ databases">
        <title>Nepenthes gracilis genome sequencing.</title>
        <authorList>
            <person name="Fukushima K."/>
        </authorList>
    </citation>
    <scope>NUCLEOTIDE SEQUENCE</scope>
    <source>
        <strain evidence="1">SING2019-196</strain>
    </source>
</reference>
<name>A0AAD3XHQ0_NEPGR</name>
<keyword evidence="2" id="KW-1185">Reference proteome</keyword>
<gene>
    <name evidence="1" type="ORF">Nepgr_006551</name>
</gene>